<dbReference type="OrthoDB" id="164951at2759"/>
<accession>A0A0C9TID7</accession>
<dbReference type="AlphaFoldDB" id="A0A0C9TID7"/>
<dbReference type="EMBL" id="KN819822">
    <property type="protein sequence ID" value="KIJ07657.1"/>
    <property type="molecule type" value="Genomic_DNA"/>
</dbReference>
<dbReference type="GO" id="GO:0015074">
    <property type="term" value="P:DNA integration"/>
    <property type="evidence" value="ECO:0007669"/>
    <property type="project" value="InterPro"/>
</dbReference>
<evidence type="ECO:0000313" key="4">
    <source>
        <dbReference type="Proteomes" id="UP000053647"/>
    </source>
</evidence>
<dbReference type="SUPFAM" id="SSF56349">
    <property type="entry name" value="DNA breaking-rejoining enzymes"/>
    <property type="match status" value="1"/>
</dbReference>
<dbReference type="Gene3D" id="1.10.443.10">
    <property type="entry name" value="Intergrase catalytic core"/>
    <property type="match status" value="1"/>
</dbReference>
<dbReference type="GO" id="GO:0003677">
    <property type="term" value="F:DNA binding"/>
    <property type="evidence" value="ECO:0007669"/>
    <property type="project" value="InterPro"/>
</dbReference>
<evidence type="ECO:0000256" key="2">
    <source>
        <dbReference type="SAM" id="MobiDB-lite"/>
    </source>
</evidence>
<reference evidence="4" key="2">
    <citation type="submission" date="2015-01" db="EMBL/GenBank/DDBJ databases">
        <title>Evolutionary Origins and Diversification of the Mycorrhizal Mutualists.</title>
        <authorList>
            <consortium name="DOE Joint Genome Institute"/>
            <consortium name="Mycorrhizal Genomics Consortium"/>
            <person name="Kohler A."/>
            <person name="Kuo A."/>
            <person name="Nagy L.G."/>
            <person name="Floudas D."/>
            <person name="Copeland A."/>
            <person name="Barry K.W."/>
            <person name="Cichocki N."/>
            <person name="Veneault-Fourrey C."/>
            <person name="LaButti K."/>
            <person name="Lindquist E.A."/>
            <person name="Lipzen A."/>
            <person name="Lundell T."/>
            <person name="Morin E."/>
            <person name="Murat C."/>
            <person name="Riley R."/>
            <person name="Ohm R."/>
            <person name="Sun H."/>
            <person name="Tunlid A."/>
            <person name="Henrissat B."/>
            <person name="Grigoriev I.V."/>
            <person name="Hibbett D.S."/>
            <person name="Martin F."/>
        </authorList>
    </citation>
    <scope>NUCLEOTIDE SEQUENCE [LARGE SCALE GENOMIC DNA]</scope>
    <source>
        <strain evidence="4">ATCC 200175</strain>
    </source>
</reference>
<dbReference type="InterPro" id="IPR011010">
    <property type="entry name" value="DNA_brk_join_enz"/>
</dbReference>
<gene>
    <name evidence="3" type="ORF">PAXINDRAFT_139809</name>
</gene>
<reference evidence="3 4" key="1">
    <citation type="submission" date="2014-06" db="EMBL/GenBank/DDBJ databases">
        <authorList>
            <consortium name="DOE Joint Genome Institute"/>
            <person name="Kuo A."/>
            <person name="Kohler A."/>
            <person name="Nagy L.G."/>
            <person name="Floudas D."/>
            <person name="Copeland A."/>
            <person name="Barry K.W."/>
            <person name="Cichocki N."/>
            <person name="Veneault-Fourrey C."/>
            <person name="LaButti K."/>
            <person name="Lindquist E.A."/>
            <person name="Lipzen A."/>
            <person name="Lundell T."/>
            <person name="Morin E."/>
            <person name="Murat C."/>
            <person name="Sun H."/>
            <person name="Tunlid A."/>
            <person name="Henrissat B."/>
            <person name="Grigoriev I.V."/>
            <person name="Hibbett D.S."/>
            <person name="Martin F."/>
            <person name="Nordberg H.P."/>
            <person name="Cantor M.N."/>
            <person name="Hua S.X."/>
        </authorList>
    </citation>
    <scope>NUCLEOTIDE SEQUENCE [LARGE SCALE GENOMIC DNA]</scope>
    <source>
        <strain evidence="3 4">ATCC 200175</strain>
    </source>
</reference>
<sequence length="665" mass="74547">MESRGAGGLGSTSDEPYEDPEFKHAFNHIPNRCSDKALALFISWKCFHQNCGKSTSDGIYSAFKKYWEEADGDTYRGKWTYHEQRQRWEGNPVQSAEVQDLIQSIKHKVNTDGSVRTHSQLQPLSDRSGSYTHIVEGLLLGSHTTAVELSLAERAHLTRMLEMLAFSTTAWNLWTRCFELVKLKRKDLTIAAMPVHDVLVKYLQHQSLSASDRLVNFEIFLSNRKGWQQRVDKGKEADLRSNRYKVYPQPDLASCDCFYWLLLWISFIELVHYHRPLDPDDYVFPAMGAAGIMQPREPLSHDAVQNWISEAVSGAKVAVSHGGKFTTHTYRRGGAQFRYMFAPVGKRFTLAKVRWWGGWAENEHRDTMIRYLLDELHAYETDHSDALCPIQREADVSLLGEHALIKPATTEDVRILQANVSTNLEQAVRQISNIVVATSKSGGTCPASGTVPLPQNFLALNSNTNSLPPSATAMITQGAAPLGASLSVVTNQGSPPALQQSWRPHKVSRPLPTGGLLIPDIPVLNADGTRQHRRDSWREVVKQWTEGDPKRGLVVPLKDWAPEWYQGANKSLFAMKRYDRGLIALEFINYYDSNELRFLAAYPQATKGHTALLRAIKIVMTQRGETIPRKKPNVQKASAALRQPSHSSHSPSPSSSTTPSPGPSF</sequence>
<name>A0A0C9TID7_PAXIN</name>
<feature type="compositionally biased region" description="Low complexity" evidence="2">
    <location>
        <begin position="644"/>
        <end position="659"/>
    </location>
</feature>
<organism evidence="3 4">
    <name type="scientific">Paxillus involutus ATCC 200175</name>
    <dbReference type="NCBI Taxonomy" id="664439"/>
    <lineage>
        <taxon>Eukaryota</taxon>
        <taxon>Fungi</taxon>
        <taxon>Dikarya</taxon>
        <taxon>Basidiomycota</taxon>
        <taxon>Agaricomycotina</taxon>
        <taxon>Agaricomycetes</taxon>
        <taxon>Agaricomycetidae</taxon>
        <taxon>Boletales</taxon>
        <taxon>Paxilineae</taxon>
        <taxon>Paxillaceae</taxon>
        <taxon>Paxillus</taxon>
    </lineage>
</organism>
<keyword evidence="4" id="KW-1185">Reference proteome</keyword>
<evidence type="ECO:0000256" key="1">
    <source>
        <dbReference type="ARBA" id="ARBA00023172"/>
    </source>
</evidence>
<dbReference type="HOGENOM" id="CLU_013901_0_1_1"/>
<dbReference type="InterPro" id="IPR013762">
    <property type="entry name" value="Integrase-like_cat_sf"/>
</dbReference>
<feature type="region of interest" description="Disordered" evidence="2">
    <location>
        <begin position="624"/>
        <end position="665"/>
    </location>
</feature>
<dbReference type="GO" id="GO:0006310">
    <property type="term" value="P:DNA recombination"/>
    <property type="evidence" value="ECO:0007669"/>
    <property type="project" value="UniProtKB-KW"/>
</dbReference>
<proteinExistence type="predicted"/>
<protein>
    <submittedName>
        <fullName evidence="3">Uncharacterized protein</fullName>
    </submittedName>
</protein>
<evidence type="ECO:0000313" key="3">
    <source>
        <dbReference type="EMBL" id="KIJ07657.1"/>
    </source>
</evidence>
<keyword evidence="1" id="KW-0233">DNA recombination</keyword>
<dbReference type="Proteomes" id="UP000053647">
    <property type="component" value="Unassembled WGS sequence"/>
</dbReference>